<sequence>MAALVILLGLLLFGLPLYGPRLINQLPGDYRIQARSVGGPLWRPVLRGALIDGSGIRAEADELELRITAFNPFTRELRFTGRLKDAEIDLDLKQLFSGQRRNNWQFVPQDFALENVRVNLDNSGYSLPDARLSARGENGRLNVQAITRHGGAKADIRYVPRGGQLTGEADVQFDATLVNAFWPGVRGGKLTGRYTFDGGALQGDLTVVGGRIVVPGVPLVEIEDIGGTVQHRGSSYDIALKGEAWDGPVSARARVNTAARRWTASGEASPSLAGLARELGTTGQGNVRVMATAEGWDQPVVSARVTGQGELASVPFEALQAGYTLENRQSSLQGAVRTRLQGETQQLQANWTVGGEGRATATGMLLDAPLNLGASLQGARLNVSGRALRGPISAVYNLQTRNLRAFADVNASGVELRAALRGPLSNLDLSVERLSAAGLELRGKGQVTETGVSLDLGALSAQLDRQGQGTWRADALAAYGVTVDGNGRVDLRRSSLTGVLDARLPAVEGLLSGALDVNWRERRGQWDFGRGTARWRGEGIALALRGVRVAGLTTQGDLTYAPGSLLGEVDAIGDLGTLRLRGRGTTALLDARVRGVRILGETRLGEDYRTTVRLDGADLSGDVRLSEGVQFDLRSGDERLRGTARDGQVRATGALDLRALRALAGAPDLDGRLVVDMNGNSGTGSLQAQLRGAQIRATFQADSGNVRSNVDARYGELRAILRGQAYPRVDVNGTLAWQGQQVLTRLSGTPGNLSWTANGTSEALNLAGVVLPAQNLRASGQLTPQLSGTARWGELDLTYADGRVRVAGDQRLTVRGESASVQLNGELGPDWTGAVRASGRVGPYDLRASGPWRALQFSVSGTGLRGTGSLDAATLAYQAQLRGRISGVFVDGRLRGQRDRWRASGRAADGVGGFATFDASSPTNFRARFNDLTAMGQRLQGELSGSGAALNGTLRVGDLRLTARQGELSLGGDIAGTALNGRARLQLPTELNEVRLSARGPWGNVLLTGSARDLRGRLNLSAQETRILETPLSLPGATLPVRASLVPPRVQVGGLGFAGGVLGGAQNLTYRLGTERGQLRLTGNGTSLRTSMSGPVQGNVQVYPTLSGEVRAGLTPLVRALPEVMRRELQPGQLRARLLNSTASLDLLDTRYVGLPLELDARLDWQRSLRAEGELRQPGTRLPFSFSRRTLDVRGARLDALALRPLVNARGAITGNLHLPDLDLERAQARVNIDLRSGEQAARGTVTLAQGQLRADVVSDLANRAVRVQGQVYPRADASFAVDQVTGTLRGELPGDVTVQAGGRFEGRAVSVQGTLGSERVRLTGEIAEAQLNVQADRSGGKWTGALRVLVADLRELTGQPGQLSGELSGTLAQASGEVSGAASGVTFRLPVRWRAGALRIEDGEVASQQLGARVTGQAYPKLNLNANVDLRQWLPGQYTVRAAGSLNQPDLRASGTLRAPAGSAQTFSLDAAGTRLDARLLGQDWRVEASGSALQGAARGHLTQGVLTAQFELASSVRWSDGQLALHGPFGWNARTGWQGNLRASGRAYGQDTNVVATGKGVLTVAGSVGRGQIQAALPPGLPGRPGGTLRLETFDLGALWGRSGQLTVTGEASLGGAWRDLQVTAQGDVTDRGGDLSGRLQAQYAGTRGELSFDGWLDKVSAQASWRDGAYRGQLQTRDLRLARLLPSNFEVSELRLGGALSFSGDRRGLTQVRAQALDVQGRHVRTGSFSARGELSYSPSTLSSDLTVRALGGELSAVGAFPREVRMVARGVQAAALGVVSADLTLSGQAGDPALSGLVISERPEVTTRAQLRGRLLDPAAQITADFIAPYRGQLSGELAELTLDPPGARVRLTGSVGRGEEQVTLDLAGRWPQLQGEASAGFAALGAPVRLVGNGRGQYTIDAGVLGSGQFALSGFVPQLSGSARLTPLSLLDARGSGALDLRFSGSLSDPQVALSGGFRQVERSGVRLGDLSLSGAGTLRQWSVQARQHERTVATFDGRQLTVEGLAAEAFSSRFTADGSFTPGGGLQATVRAEGALSGSLRLGYTGGAASASGTIRTSGANATFEVAGSEAVGWNGRGRVGGLPAQVITRDPIFTVEGAWDTPSLAAQLGVFGAAAQLRADSNGARLALDDGPGTQADGELRLTGQALSGAVSLMREGARVNLSLGGTLNGPSASVDAAYGGWRARGSLSRQEGRIIVSDGARDGTVQLSASQVRVDLPGLDLGQLGVDEIGGTLVANGQYDLSSRAGRVSASVSAARTPYSLPVVDVPVAGLVQLNAIFAEGETRVNGMLSGPNGRLGLDAVRRQEWSGQVSADLRRTRGNETGTLRADLGLAGGRLNGTLNAANYPLTLLGRAAALRGALSVRDNEFELDAGVSSTFGRLTFSGGGDFAGALEENLSTLQLGLQPSGEGYRVDARLEGLDLQALQIAELLQGRASGTATLSDGGSTFVLRVPDLRVAGEDLPVRLEGTSFGTEWRVRGFAGDSQLFGSVTGGVLNGRLQLTTLPVGAILSALSGPLPGQSTVSGLARFTLPLADPLAGRIDVVAERIRVSAGNESLTGTGTLAYTARELRNVDIRLRGAGEVDVQGEFSRARVDLRATVRNTSFTPFLAIVPGVRGAQPTLRGDLQARVAGTYEVPEARLTGGALSGSASNVRFTLSGLNASLSSGQLQANTSLRLEGDVAAGGVITASGQLAQGQLSGARLRYDGDLATRQSGRLQRVVAEVLQAGSGWNLDATVVQGGTARITGSLSPQLQLTASARGLTPKLGIVYARDSLLNGDLTIEQNGQNFEVDGALTFERLVIGRVATPSGITLPGTGDKGRNGDNFISPLPSELVTFPPVPGEQRSNPLLSRIVLRDIPVLMPNGIRIDENLARAELTGSLILGGRASEPQVSGQIRVVRGSLFLRENEFAIAEGSATFDGASAYPTFRASAQGLVPDENLRVGVNVNVEGSFPAGDGGERNLDLRTTFSCTQNCTRAGRELTESELYALVALGSANASNLPSELTQSALRTTLNVFLLGEIERGVGRALGLDVFRIRTNLLSGASDFQVQFTLGSYVTRDFYLEYQVDLRGEGLVNATYNTPDNRFTFTVSSPVSGLNLTTLQPSLAVAYNFTPRSSVQFGVSSGLSTTFRLGYTFRF</sequence>
<keyword evidence="7" id="KW-1185">Reference proteome</keyword>
<dbReference type="HOGENOM" id="CLU_225540_0_0_0"/>
<dbReference type="InterPro" id="IPR007452">
    <property type="entry name" value="TamB_C"/>
</dbReference>
<keyword evidence="4" id="KW-0472">Membrane</keyword>
<dbReference type="Pfam" id="PF04357">
    <property type="entry name" value="TamB"/>
    <property type="match status" value="1"/>
</dbReference>
<evidence type="ECO:0000256" key="2">
    <source>
        <dbReference type="ARBA" id="ARBA00022692"/>
    </source>
</evidence>
<dbReference type="STRING" id="937777.Deipe_3733"/>
<keyword evidence="3" id="KW-1133">Transmembrane helix</keyword>
<keyword evidence="2" id="KW-0812">Transmembrane</keyword>
<evidence type="ECO:0000313" key="6">
    <source>
        <dbReference type="EMBL" id="AFZ69159.1"/>
    </source>
</evidence>
<evidence type="ECO:0000259" key="5">
    <source>
        <dbReference type="Pfam" id="PF04357"/>
    </source>
</evidence>
<dbReference type="PATRIC" id="fig|937777.3.peg.3743"/>
<evidence type="ECO:0000256" key="3">
    <source>
        <dbReference type="ARBA" id="ARBA00022989"/>
    </source>
</evidence>
<feature type="domain" description="Translocation and assembly module TamB C-terminal" evidence="5">
    <location>
        <begin position="2742"/>
        <end position="3146"/>
    </location>
</feature>
<evidence type="ECO:0000256" key="4">
    <source>
        <dbReference type="ARBA" id="ARBA00023136"/>
    </source>
</evidence>
<dbReference type="Proteomes" id="UP000010467">
    <property type="component" value="Chromosome"/>
</dbReference>
<dbReference type="GO" id="GO:0005886">
    <property type="term" value="C:plasma membrane"/>
    <property type="evidence" value="ECO:0007669"/>
    <property type="project" value="InterPro"/>
</dbReference>
<dbReference type="KEGG" id="dpd:Deipe_3733"/>
<accession>L0A6U9</accession>
<reference evidence="7" key="1">
    <citation type="submission" date="2012-03" db="EMBL/GenBank/DDBJ databases">
        <title>Complete sequence of chromosome of Deinococcus peraridilitoris DSM 19664.</title>
        <authorList>
            <person name="Lucas S."/>
            <person name="Copeland A."/>
            <person name="Lapidus A."/>
            <person name="Glavina del Rio T."/>
            <person name="Dalin E."/>
            <person name="Tice H."/>
            <person name="Bruce D."/>
            <person name="Goodwin L."/>
            <person name="Pitluck S."/>
            <person name="Peters L."/>
            <person name="Mikhailova N."/>
            <person name="Lu M."/>
            <person name="Kyrpides N."/>
            <person name="Mavromatis K."/>
            <person name="Ivanova N."/>
            <person name="Brettin T."/>
            <person name="Detter J.C."/>
            <person name="Han C."/>
            <person name="Larimer F."/>
            <person name="Land M."/>
            <person name="Hauser L."/>
            <person name="Markowitz V."/>
            <person name="Cheng J.-F."/>
            <person name="Hugenholtz P."/>
            <person name="Woyke T."/>
            <person name="Wu D."/>
            <person name="Pukall R."/>
            <person name="Steenblock K."/>
            <person name="Brambilla E."/>
            <person name="Klenk H.-P."/>
            <person name="Eisen J.A."/>
        </authorList>
    </citation>
    <scope>NUCLEOTIDE SEQUENCE [LARGE SCALE GENOMIC DNA]</scope>
    <source>
        <strain evidence="7">DSM 19664 / LMG 22246 / CIP 109416 / KR-200</strain>
    </source>
</reference>
<organism evidence="6 7">
    <name type="scientific">Deinococcus peraridilitoris (strain DSM 19664 / LMG 22246 / CIP 109416 / KR-200)</name>
    <dbReference type="NCBI Taxonomy" id="937777"/>
    <lineage>
        <taxon>Bacteria</taxon>
        <taxon>Thermotogati</taxon>
        <taxon>Deinococcota</taxon>
        <taxon>Deinococci</taxon>
        <taxon>Deinococcales</taxon>
        <taxon>Deinococcaceae</taxon>
        <taxon>Deinococcus</taxon>
    </lineage>
</organism>
<name>L0A6U9_DEIPD</name>
<gene>
    <name evidence="6" type="ordered locus">Deipe_3733</name>
</gene>
<comment type="subcellular location">
    <subcellularLocation>
        <location evidence="1">Membrane</location>
        <topology evidence="1">Single-pass membrane protein</topology>
    </subcellularLocation>
</comment>
<dbReference type="eggNOG" id="COG2911">
    <property type="taxonomic scope" value="Bacteria"/>
</dbReference>
<dbReference type="GO" id="GO:0009306">
    <property type="term" value="P:protein secretion"/>
    <property type="evidence" value="ECO:0007669"/>
    <property type="project" value="InterPro"/>
</dbReference>
<evidence type="ECO:0000256" key="1">
    <source>
        <dbReference type="ARBA" id="ARBA00004167"/>
    </source>
</evidence>
<evidence type="ECO:0000313" key="7">
    <source>
        <dbReference type="Proteomes" id="UP000010467"/>
    </source>
</evidence>
<dbReference type="EMBL" id="CP003382">
    <property type="protein sequence ID" value="AFZ69159.1"/>
    <property type="molecule type" value="Genomic_DNA"/>
</dbReference>
<protein>
    <recommendedName>
        <fullName evidence="5">Translocation and assembly module TamB C-terminal domain-containing protein</fullName>
    </recommendedName>
</protein>
<proteinExistence type="predicted"/>